<evidence type="ECO:0000259" key="12">
    <source>
        <dbReference type="PROSITE" id="PS50883"/>
    </source>
</evidence>
<proteinExistence type="predicted"/>
<dbReference type="InterPro" id="IPR024744">
    <property type="entry name" value="CSS-motif_dom"/>
</dbReference>
<dbReference type="PROSITE" id="PS50883">
    <property type="entry name" value="EAL"/>
    <property type="match status" value="1"/>
</dbReference>
<dbReference type="Pfam" id="PF00563">
    <property type="entry name" value="EAL"/>
    <property type="match status" value="1"/>
</dbReference>
<dbReference type="SMART" id="SM00052">
    <property type="entry name" value="EAL"/>
    <property type="match status" value="1"/>
</dbReference>
<keyword evidence="14" id="KW-1185">Reference proteome</keyword>
<keyword evidence="3" id="KW-1003">Cell membrane</keyword>
<dbReference type="InterPro" id="IPR001633">
    <property type="entry name" value="EAL_dom"/>
</dbReference>
<feature type="region of interest" description="Disordered" evidence="10">
    <location>
        <begin position="556"/>
        <end position="601"/>
    </location>
</feature>
<evidence type="ECO:0000256" key="9">
    <source>
        <dbReference type="ARBA" id="ARBA00034290"/>
    </source>
</evidence>
<dbReference type="Proteomes" id="UP000706525">
    <property type="component" value="Unassembled WGS sequence"/>
</dbReference>
<comment type="caution">
    <text evidence="13">The sequence shown here is derived from an EMBL/GenBank/DDBJ whole genome shotgun (WGS) entry which is preliminary data.</text>
</comment>
<evidence type="ECO:0000256" key="7">
    <source>
        <dbReference type="ARBA" id="ARBA00022989"/>
    </source>
</evidence>
<organism evidence="13 14">
    <name type="scientific">Cupriavidus pampae</name>
    <dbReference type="NCBI Taxonomy" id="659251"/>
    <lineage>
        <taxon>Bacteria</taxon>
        <taxon>Pseudomonadati</taxon>
        <taxon>Pseudomonadota</taxon>
        <taxon>Betaproteobacteria</taxon>
        <taxon>Burkholderiales</taxon>
        <taxon>Burkholderiaceae</taxon>
        <taxon>Cupriavidus</taxon>
    </lineage>
</organism>
<dbReference type="InterPro" id="IPR035919">
    <property type="entry name" value="EAL_sf"/>
</dbReference>
<evidence type="ECO:0000256" key="6">
    <source>
        <dbReference type="ARBA" id="ARBA00022801"/>
    </source>
</evidence>
<evidence type="ECO:0000256" key="3">
    <source>
        <dbReference type="ARBA" id="ARBA00022475"/>
    </source>
</evidence>
<evidence type="ECO:0000256" key="5">
    <source>
        <dbReference type="ARBA" id="ARBA00022692"/>
    </source>
</evidence>
<feature type="transmembrane region" description="Helical" evidence="11">
    <location>
        <begin position="286"/>
        <end position="310"/>
    </location>
</feature>
<dbReference type="PANTHER" id="PTHR33121">
    <property type="entry name" value="CYCLIC DI-GMP PHOSPHODIESTERASE PDEF"/>
    <property type="match status" value="1"/>
</dbReference>
<evidence type="ECO:0000256" key="8">
    <source>
        <dbReference type="ARBA" id="ARBA00023136"/>
    </source>
</evidence>
<dbReference type="CDD" id="cd01948">
    <property type="entry name" value="EAL"/>
    <property type="match status" value="1"/>
</dbReference>
<evidence type="ECO:0000256" key="2">
    <source>
        <dbReference type="ARBA" id="ARBA00012282"/>
    </source>
</evidence>
<feature type="compositionally biased region" description="Basic and acidic residues" evidence="10">
    <location>
        <begin position="587"/>
        <end position="601"/>
    </location>
</feature>
<dbReference type="PANTHER" id="PTHR33121:SF70">
    <property type="entry name" value="SIGNALING PROTEIN YKOW"/>
    <property type="match status" value="1"/>
</dbReference>
<comment type="subcellular location">
    <subcellularLocation>
        <location evidence="1">Cell membrane</location>
        <topology evidence="1">Multi-pass membrane protein</topology>
    </subcellularLocation>
</comment>
<protein>
    <recommendedName>
        <fullName evidence="2">cyclic-guanylate-specific phosphodiesterase</fullName>
        <ecNumber evidence="2">3.1.4.52</ecNumber>
    </recommendedName>
</protein>
<keyword evidence="6" id="KW-0378">Hydrolase</keyword>
<sequence length="601" mass="64422">MRTEPRQCGGVGRAPTSVARGHPHNRAGERVGGMGLFRTWRDFIGGGPPSPATLLLGLAVCAVSTSAALWVGARYADEVIASRERAVASDVVASITRMITSVEAHGKRRLESLVGQSCAAISDALNERQSYIPYVRAAATVTEGVAYCSSTRGNVRVPLTYYFGKHLDKGGGAAGGPRIALAGRTPFRDVAPTLVLFEPSPAESASRGVLYLIEGVYVIDALAHGLGFGAGVVAVTVGGASIYHDGTFRDAPGPLGTSTRVTSPEFPLTVAVVAAPEFVGMTSRKYALMFGAIGLLAGLLLVTMFLMVAAPRRLLLQAVRQGLKRDQFFVVYQPIVAVRTRARVGVEALLRWRHPRWGMIPPGSYIETVESTPLIADITRFVMRRVVEDVERYRPAMPLHIAVNVPPLNLRRRGFEAEAVALQARMPHGAALVLEITERHLLADRGQAMEAFDRLRRAGIRLSVDDFGTRNSNLDLIRSFPFDYLKIDSQFTQSVDADAKALLASIVAMAHHFRLVVVAEGIETEAQHALLAEIGVDCAQGYLYQRPASAEIVLGADGGNGEEGAEGAERVAEMETGSESGSESGSETERAIAGDERAEAR</sequence>
<name>A0ABN7XTR8_9BURK</name>
<dbReference type="SUPFAM" id="SSF141868">
    <property type="entry name" value="EAL domain-like"/>
    <property type="match status" value="1"/>
</dbReference>
<dbReference type="EMBL" id="CAJZAG010000001">
    <property type="protein sequence ID" value="CAG9164394.1"/>
    <property type="molecule type" value="Genomic_DNA"/>
</dbReference>
<gene>
    <name evidence="13" type="ORF">LMG32289_00737</name>
</gene>
<evidence type="ECO:0000256" key="4">
    <source>
        <dbReference type="ARBA" id="ARBA00022636"/>
    </source>
</evidence>
<dbReference type="EC" id="3.1.4.52" evidence="2"/>
<feature type="domain" description="EAL" evidence="12">
    <location>
        <begin position="312"/>
        <end position="561"/>
    </location>
</feature>
<keyword evidence="5 11" id="KW-0812">Transmembrane</keyword>
<keyword evidence="7 11" id="KW-1133">Transmembrane helix</keyword>
<evidence type="ECO:0000313" key="13">
    <source>
        <dbReference type="EMBL" id="CAG9164394.1"/>
    </source>
</evidence>
<evidence type="ECO:0000256" key="11">
    <source>
        <dbReference type="SAM" id="Phobius"/>
    </source>
</evidence>
<comment type="catalytic activity">
    <reaction evidence="9">
        <text>3',3'-c-di-GMP + H2O = 5'-phosphoguanylyl(3'-&gt;5')guanosine + H(+)</text>
        <dbReference type="Rhea" id="RHEA:24902"/>
        <dbReference type="ChEBI" id="CHEBI:15377"/>
        <dbReference type="ChEBI" id="CHEBI:15378"/>
        <dbReference type="ChEBI" id="CHEBI:58754"/>
        <dbReference type="ChEBI" id="CHEBI:58805"/>
        <dbReference type="EC" id="3.1.4.52"/>
    </reaction>
</comment>
<accession>A0ABN7XTR8</accession>
<dbReference type="Pfam" id="PF12792">
    <property type="entry name" value="CSS-motif"/>
    <property type="match status" value="1"/>
</dbReference>
<evidence type="ECO:0000256" key="10">
    <source>
        <dbReference type="SAM" id="MobiDB-lite"/>
    </source>
</evidence>
<reference evidence="13 14" key="1">
    <citation type="submission" date="2021-08" db="EMBL/GenBank/DDBJ databases">
        <authorList>
            <person name="Peeters C."/>
        </authorList>
    </citation>
    <scope>NUCLEOTIDE SEQUENCE [LARGE SCALE GENOMIC DNA]</scope>
    <source>
        <strain evidence="13 14">LMG 32289</strain>
    </source>
</reference>
<feature type="compositionally biased region" description="Low complexity" evidence="10">
    <location>
        <begin position="574"/>
        <end position="585"/>
    </location>
</feature>
<dbReference type="InterPro" id="IPR050706">
    <property type="entry name" value="Cyclic-di-GMP_PDE-like"/>
</dbReference>
<keyword evidence="4" id="KW-0973">c-di-GMP</keyword>
<keyword evidence="8 11" id="KW-0472">Membrane</keyword>
<feature type="region of interest" description="Disordered" evidence="10">
    <location>
        <begin position="1"/>
        <end position="27"/>
    </location>
</feature>
<dbReference type="Gene3D" id="3.20.20.450">
    <property type="entry name" value="EAL domain"/>
    <property type="match status" value="1"/>
</dbReference>
<evidence type="ECO:0000256" key="1">
    <source>
        <dbReference type="ARBA" id="ARBA00004651"/>
    </source>
</evidence>
<evidence type="ECO:0000313" key="14">
    <source>
        <dbReference type="Proteomes" id="UP000706525"/>
    </source>
</evidence>